<dbReference type="EMBL" id="MWZD01000014">
    <property type="protein sequence ID" value="PRI11726.1"/>
    <property type="molecule type" value="Genomic_DNA"/>
</dbReference>
<evidence type="ECO:0008006" key="3">
    <source>
        <dbReference type="Google" id="ProtNLM"/>
    </source>
</evidence>
<protein>
    <recommendedName>
        <fullName evidence="3">Sporulation protein</fullName>
    </recommendedName>
</protein>
<sequence length="113" mass="11487">MSDLTMKLAETVMRVGVRTSYGDPIDVDGTTLIPVACTSFGFGAGEGGGDLEDAKGEGSGGGGGGMAVPVGAYVTRDGVTRFEPNIVSLLAVGVPFVWVAGRALARIIRALKK</sequence>
<keyword evidence="2" id="KW-1185">Reference proteome</keyword>
<dbReference type="InterPro" id="IPR014229">
    <property type="entry name" value="Spore_YtfJ"/>
</dbReference>
<organism evidence="1 2">
    <name type="scientific">Leucobacter massiliensis</name>
    <dbReference type="NCBI Taxonomy" id="1686285"/>
    <lineage>
        <taxon>Bacteria</taxon>
        <taxon>Bacillati</taxon>
        <taxon>Actinomycetota</taxon>
        <taxon>Actinomycetes</taxon>
        <taxon>Micrococcales</taxon>
        <taxon>Microbacteriaceae</taxon>
        <taxon>Leucobacter</taxon>
    </lineage>
</organism>
<comment type="caution">
    <text evidence="1">The sequence shown here is derived from an EMBL/GenBank/DDBJ whole genome shotgun (WGS) entry which is preliminary data.</text>
</comment>
<dbReference type="RefSeq" id="WP_105804666.1">
    <property type="nucleotide sequence ID" value="NZ_MWZD01000014.1"/>
</dbReference>
<name>A0A2S9QQ63_9MICO</name>
<dbReference type="AlphaFoldDB" id="A0A2S9QQ63"/>
<dbReference type="Pfam" id="PF09579">
    <property type="entry name" value="Spore_YtfJ"/>
    <property type="match status" value="1"/>
</dbReference>
<dbReference type="OrthoDB" id="4965215at2"/>
<dbReference type="Proteomes" id="UP000238650">
    <property type="component" value="Unassembled WGS sequence"/>
</dbReference>
<gene>
    <name evidence="1" type="ORF">B4915_04595</name>
</gene>
<evidence type="ECO:0000313" key="2">
    <source>
        <dbReference type="Proteomes" id="UP000238650"/>
    </source>
</evidence>
<evidence type="ECO:0000313" key="1">
    <source>
        <dbReference type="EMBL" id="PRI11726.1"/>
    </source>
</evidence>
<proteinExistence type="predicted"/>
<accession>A0A2S9QQ63</accession>
<reference evidence="1 2" key="1">
    <citation type="journal article" date="2017" name="New Microbes New Infect">
        <title>Genome sequence of 'Leucobacter massiliensis' sp. nov. isolated from human pharynx after travel to the 2014 Hajj.</title>
        <authorList>
            <person name="Leangapichart T."/>
            <person name="Gautret P."/>
            <person name="Nguyen T.T."/>
            <person name="Armstrong N."/>
            <person name="Rolain J.M."/>
        </authorList>
    </citation>
    <scope>NUCLEOTIDE SEQUENCE [LARGE SCALE GENOMIC DNA]</scope>
    <source>
        <strain evidence="1 2">122RC15</strain>
    </source>
</reference>